<evidence type="ECO:0000256" key="7">
    <source>
        <dbReference type="ARBA" id="ARBA00023242"/>
    </source>
</evidence>
<keyword evidence="12" id="KW-1185">Reference proteome</keyword>
<evidence type="ECO:0000256" key="4">
    <source>
        <dbReference type="ARBA" id="ARBA00022723"/>
    </source>
</evidence>
<comment type="similarity">
    <text evidence="2">Belongs to the MCM10 family.</text>
</comment>
<dbReference type="InterPro" id="IPR055065">
    <property type="entry name" value="OB_MCM10"/>
</dbReference>
<keyword evidence="3" id="KW-0235">DNA replication</keyword>
<feature type="region of interest" description="Disordered" evidence="8">
    <location>
        <begin position="21"/>
        <end position="42"/>
    </location>
</feature>
<evidence type="ECO:0000256" key="1">
    <source>
        <dbReference type="ARBA" id="ARBA00004123"/>
    </source>
</evidence>
<evidence type="ECO:0008006" key="13">
    <source>
        <dbReference type="Google" id="ProtNLM"/>
    </source>
</evidence>
<keyword evidence="4" id="KW-0479">Metal-binding</keyword>
<dbReference type="PANTHER" id="PTHR13454:SF11">
    <property type="entry name" value="PROTEIN MCM10 HOMOLOG"/>
    <property type="match status" value="1"/>
</dbReference>
<dbReference type="GO" id="GO:0003688">
    <property type="term" value="F:DNA replication origin binding"/>
    <property type="evidence" value="ECO:0007669"/>
    <property type="project" value="TreeGrafter"/>
</dbReference>
<accession>A0AAP0H125</accession>
<feature type="domain" description="Zinc finger Mcm10/DnaG-type" evidence="9">
    <location>
        <begin position="212"/>
        <end position="250"/>
    </location>
</feature>
<keyword evidence="5" id="KW-0863">Zinc-finger</keyword>
<keyword evidence="7" id="KW-0539">Nucleus</keyword>
<evidence type="ECO:0000259" key="9">
    <source>
        <dbReference type="Pfam" id="PF09329"/>
    </source>
</evidence>
<name>A0AAP0H125_9ASTR</name>
<dbReference type="InterPro" id="IPR040184">
    <property type="entry name" value="Mcm10"/>
</dbReference>
<evidence type="ECO:0000256" key="2">
    <source>
        <dbReference type="ARBA" id="ARBA00009679"/>
    </source>
</evidence>
<dbReference type="Gene3D" id="2.40.50.140">
    <property type="entry name" value="Nucleic acid-binding proteins"/>
    <property type="match status" value="1"/>
</dbReference>
<dbReference type="PANTHER" id="PTHR13454">
    <property type="entry name" value="PROTEIN MCM10 HOMOLOG"/>
    <property type="match status" value="1"/>
</dbReference>
<dbReference type="GO" id="GO:0043596">
    <property type="term" value="C:nuclear replication fork"/>
    <property type="evidence" value="ECO:0007669"/>
    <property type="project" value="TreeGrafter"/>
</dbReference>
<dbReference type="Pfam" id="PF22379">
    <property type="entry name" value="OB_MCM10"/>
    <property type="match status" value="1"/>
</dbReference>
<evidence type="ECO:0000256" key="5">
    <source>
        <dbReference type="ARBA" id="ARBA00022771"/>
    </source>
</evidence>
<comment type="subcellular location">
    <subcellularLocation>
        <location evidence="1">Nucleus</location>
    </subcellularLocation>
</comment>
<dbReference type="Pfam" id="PF09329">
    <property type="entry name" value="zf-primase"/>
    <property type="match status" value="1"/>
</dbReference>
<feature type="domain" description="MCM10 OB-fold" evidence="10">
    <location>
        <begin position="82"/>
        <end position="209"/>
    </location>
</feature>
<sequence length="426" mass="47481">MSKHGDDLDLLLSLQDRVLETPPLSPSHGYLSDDGSGRQRGQADMSVFRTAVEDCLDYEPETSKKNLKSNRVKGSNDVDVEKFSGLRIQNQLLSKTELSDRFEDIRFVRLTAIKNLLSGDTLNGCWATVGVLCDKVGNKTSSTGKPYTIWEIGCLNEKTVSLFLFGNAYQKNCNQEVGAVFALFNCGVRKNAKSKEGFTLTVFTAPQVLKMGTSADFGRCKSCSEVINKRSGIYCKKHNKNASQKYSTKRVEFMGGNLKTAFNFKEKMQSEGIYMVENQTNVTKPGQPKKVLSVEGLRKALSKAGKVTTKDYSQGIRFLSEVAGIVLGSKFAYFLSICNKSLFLRLYAFFFQKSGCNSNFLFLVRGCERKSPDLWSNPPEVKTSQQLNAKRIKIEKSQTPAGKVKEGTEKMVELEILSSDDELIVY</sequence>
<dbReference type="AlphaFoldDB" id="A0AAP0H125"/>
<dbReference type="GO" id="GO:0003697">
    <property type="term" value="F:single-stranded DNA binding"/>
    <property type="evidence" value="ECO:0007669"/>
    <property type="project" value="InterPro"/>
</dbReference>
<dbReference type="InterPro" id="IPR015408">
    <property type="entry name" value="Znf_Mcm10/DnaG"/>
</dbReference>
<evidence type="ECO:0000256" key="6">
    <source>
        <dbReference type="ARBA" id="ARBA00022833"/>
    </source>
</evidence>
<dbReference type="InterPro" id="IPR012340">
    <property type="entry name" value="NA-bd_OB-fold"/>
</dbReference>
<evidence type="ECO:0000256" key="3">
    <source>
        <dbReference type="ARBA" id="ARBA00022705"/>
    </source>
</evidence>
<reference evidence="11 12" key="1">
    <citation type="submission" date="2024-04" db="EMBL/GenBank/DDBJ databases">
        <title>The reference genome of an endangered Asteraceae, Deinandra increscens subsp. villosa, native to the Central Coast of California.</title>
        <authorList>
            <person name="Guilliams M."/>
            <person name="Hasenstab-Lehman K."/>
            <person name="Meyer R."/>
            <person name="Mcevoy S."/>
        </authorList>
    </citation>
    <scope>NUCLEOTIDE SEQUENCE [LARGE SCALE GENOMIC DNA]</scope>
    <source>
        <tissue evidence="11">Leaf</tissue>
    </source>
</reference>
<protein>
    <recommendedName>
        <fullName evidence="13">Protein MCM10 homolog</fullName>
    </recommendedName>
</protein>
<proteinExistence type="inferred from homology"/>
<evidence type="ECO:0000313" key="12">
    <source>
        <dbReference type="Proteomes" id="UP001408789"/>
    </source>
</evidence>
<evidence type="ECO:0000259" key="10">
    <source>
        <dbReference type="Pfam" id="PF22379"/>
    </source>
</evidence>
<evidence type="ECO:0000256" key="8">
    <source>
        <dbReference type="SAM" id="MobiDB-lite"/>
    </source>
</evidence>
<gene>
    <name evidence="11" type="ORF">SSX86_009441</name>
</gene>
<comment type="caution">
    <text evidence="11">The sequence shown here is derived from an EMBL/GenBank/DDBJ whole genome shotgun (WGS) entry which is preliminary data.</text>
</comment>
<evidence type="ECO:0000313" key="11">
    <source>
        <dbReference type="EMBL" id="KAK9070873.1"/>
    </source>
</evidence>
<organism evidence="11 12">
    <name type="scientific">Deinandra increscens subsp. villosa</name>
    <dbReference type="NCBI Taxonomy" id="3103831"/>
    <lineage>
        <taxon>Eukaryota</taxon>
        <taxon>Viridiplantae</taxon>
        <taxon>Streptophyta</taxon>
        <taxon>Embryophyta</taxon>
        <taxon>Tracheophyta</taxon>
        <taxon>Spermatophyta</taxon>
        <taxon>Magnoliopsida</taxon>
        <taxon>eudicotyledons</taxon>
        <taxon>Gunneridae</taxon>
        <taxon>Pentapetalae</taxon>
        <taxon>asterids</taxon>
        <taxon>campanulids</taxon>
        <taxon>Asterales</taxon>
        <taxon>Asteraceae</taxon>
        <taxon>Asteroideae</taxon>
        <taxon>Heliantheae alliance</taxon>
        <taxon>Madieae</taxon>
        <taxon>Madiinae</taxon>
        <taxon>Deinandra</taxon>
    </lineage>
</organism>
<keyword evidence="6" id="KW-0862">Zinc</keyword>
<dbReference type="Proteomes" id="UP001408789">
    <property type="component" value="Unassembled WGS sequence"/>
</dbReference>
<dbReference type="GO" id="GO:0006270">
    <property type="term" value="P:DNA replication initiation"/>
    <property type="evidence" value="ECO:0007669"/>
    <property type="project" value="InterPro"/>
</dbReference>
<dbReference type="EMBL" id="JBCNJP010000011">
    <property type="protein sequence ID" value="KAK9070873.1"/>
    <property type="molecule type" value="Genomic_DNA"/>
</dbReference>